<reference evidence="2 3" key="1">
    <citation type="submission" date="2015-07" db="EMBL/GenBank/DDBJ databases">
        <authorList>
            <person name="Noorani M."/>
        </authorList>
    </citation>
    <scope>NUCLEOTIDE SEQUENCE [LARGE SCALE GENOMIC DNA]</scope>
    <source>
        <strain evidence="2 3">CECT 5088</strain>
    </source>
</reference>
<dbReference type="RefSeq" id="WP_055684038.1">
    <property type="nucleotide sequence ID" value="NZ_CXPG01000024.1"/>
</dbReference>
<dbReference type="Pfam" id="PF07090">
    <property type="entry name" value="GATase1_like"/>
    <property type="match status" value="1"/>
</dbReference>
<evidence type="ECO:0000259" key="1">
    <source>
        <dbReference type="Pfam" id="PF07090"/>
    </source>
</evidence>
<dbReference type="InterPro" id="IPR017027">
    <property type="entry name" value="STM3548-like"/>
</dbReference>
<dbReference type="EMBL" id="CXPG01000024">
    <property type="protein sequence ID" value="CTQ34670.1"/>
    <property type="molecule type" value="Genomic_DNA"/>
</dbReference>
<dbReference type="OrthoDB" id="9781333at2"/>
<accession>A0A0M6XU98</accession>
<dbReference type="Gene3D" id="3.40.50.880">
    <property type="match status" value="1"/>
</dbReference>
<dbReference type="AlphaFoldDB" id="A0A0M6XU98"/>
<sequence length="254" mass="28340">MTKNVLLVGESWITSETHFKGFDSFSSAHYHTGSEPFLKAVQGDEFDVTYMPSHLAVEELPFDRAGLDRWDVILISDIGANSLLLPPDVFLRSQRRPNRLKLLRDWTHDGGGLMMVGGYLTFQGIDGSGRWHRTPVEEALPVTCLPYDDRIEVPDGFKARITGDAGHPILRGVPSDWPHALGANEIVARDGAEVLACLPDDEGGHPLLVAGEYGKGRSIAWASDMAPHWLPPEFLEWEGYPTLWLNMLRWLART</sequence>
<dbReference type="PIRSF" id="PIRSF034405">
    <property type="entry name" value="UCP034405"/>
    <property type="match status" value="1"/>
</dbReference>
<dbReference type="InterPro" id="IPR010768">
    <property type="entry name" value="GATase1-like"/>
</dbReference>
<dbReference type="PANTHER" id="PTHR37947:SF2">
    <property type="entry name" value="VON WILLEBRAND FACTOR TYPE A"/>
    <property type="match status" value="1"/>
</dbReference>
<protein>
    <submittedName>
        <fullName evidence="2">Putative membrane protein</fullName>
    </submittedName>
</protein>
<evidence type="ECO:0000313" key="2">
    <source>
        <dbReference type="EMBL" id="CTQ34670.1"/>
    </source>
</evidence>
<dbReference type="Proteomes" id="UP000048908">
    <property type="component" value="Unassembled WGS sequence"/>
</dbReference>
<organism evidence="2 3">
    <name type="scientific">Jannaschia rubra</name>
    <dbReference type="NCBI Taxonomy" id="282197"/>
    <lineage>
        <taxon>Bacteria</taxon>
        <taxon>Pseudomonadati</taxon>
        <taxon>Pseudomonadota</taxon>
        <taxon>Alphaproteobacteria</taxon>
        <taxon>Rhodobacterales</taxon>
        <taxon>Roseobacteraceae</taxon>
        <taxon>Jannaschia</taxon>
    </lineage>
</organism>
<dbReference type="PANTHER" id="PTHR37947">
    <property type="entry name" value="BLL2462 PROTEIN"/>
    <property type="match status" value="1"/>
</dbReference>
<dbReference type="InterPro" id="IPR029062">
    <property type="entry name" value="Class_I_gatase-like"/>
</dbReference>
<dbReference type="CDD" id="cd03143">
    <property type="entry name" value="A4_beta-galactosidase_middle_domain"/>
    <property type="match status" value="1"/>
</dbReference>
<dbReference type="SUPFAM" id="SSF52317">
    <property type="entry name" value="Class I glutamine amidotransferase-like"/>
    <property type="match status" value="1"/>
</dbReference>
<dbReference type="STRING" id="282197.SAMN04488517_10912"/>
<name>A0A0M6XU98_9RHOB</name>
<proteinExistence type="predicted"/>
<gene>
    <name evidence="2" type="ORF">JAN5088_03466</name>
</gene>
<feature type="domain" description="Putative glutamine amidotransferase" evidence="1">
    <location>
        <begin position="5"/>
        <end position="252"/>
    </location>
</feature>
<evidence type="ECO:0000313" key="3">
    <source>
        <dbReference type="Proteomes" id="UP000048908"/>
    </source>
</evidence>
<keyword evidence="3" id="KW-1185">Reference proteome</keyword>